<keyword evidence="2" id="KW-0812">Transmembrane</keyword>
<dbReference type="RefSeq" id="WP_204013455.1">
    <property type="nucleotide sequence ID" value="NZ_BOPG01000120.1"/>
</dbReference>
<dbReference type="AlphaFoldDB" id="A0A8J4E7T6"/>
<evidence type="ECO:0000313" key="3">
    <source>
        <dbReference type="EMBL" id="GIJ64543.1"/>
    </source>
</evidence>
<comment type="caution">
    <text evidence="3">The sequence shown here is derived from an EMBL/GenBank/DDBJ whole genome shotgun (WGS) entry which is preliminary data.</text>
</comment>
<name>A0A8J4E7T6_9ACTN</name>
<feature type="compositionally biased region" description="Low complexity" evidence="1">
    <location>
        <begin position="77"/>
        <end position="90"/>
    </location>
</feature>
<keyword evidence="4" id="KW-1185">Reference proteome</keyword>
<protein>
    <submittedName>
        <fullName evidence="3">Uncharacterized protein</fullName>
    </submittedName>
</protein>
<dbReference type="Proteomes" id="UP000612585">
    <property type="component" value="Unassembled WGS sequence"/>
</dbReference>
<feature type="region of interest" description="Disordered" evidence="1">
    <location>
        <begin position="65"/>
        <end position="133"/>
    </location>
</feature>
<sequence length="306" mass="31936">MGDRFRSMIESEFAEVDSPPIGDLVDNAIRDGRRLRRTRMVQRSVACFAAVGVLALGVGMATSSLRPDGSPGSDGVAAPPATAGPATTAPYVSAEPTVDRSGRRSQMPPDTPTMAVFPAGRPDGVESQPPTAPPAAVLMALGSTLPNGPTIAFAGSRFDTFTGVQVFLDRGAGFGMIRVAMARYDNKRSCSRSAPGVAVSSCTDEKGALVETFEIESNCVQRRGVNVYRSDGIAIQVNIGSCLADGDWGAAMAKIAVDEEVLAVAEAVQIGLSPVWDERTMIETAAKAKDLYPALPLLTSFDGVGP</sequence>
<reference evidence="3" key="1">
    <citation type="submission" date="2021-01" db="EMBL/GenBank/DDBJ databases">
        <title>Whole genome shotgun sequence of Virgisporangium aurantiacum NBRC 16421.</title>
        <authorList>
            <person name="Komaki H."/>
            <person name="Tamura T."/>
        </authorList>
    </citation>
    <scope>NUCLEOTIDE SEQUENCE</scope>
    <source>
        <strain evidence="3">NBRC 16421</strain>
    </source>
</reference>
<keyword evidence="2" id="KW-1133">Transmembrane helix</keyword>
<evidence type="ECO:0000256" key="2">
    <source>
        <dbReference type="SAM" id="Phobius"/>
    </source>
</evidence>
<evidence type="ECO:0000313" key="4">
    <source>
        <dbReference type="Proteomes" id="UP000612585"/>
    </source>
</evidence>
<proteinExistence type="predicted"/>
<feature type="transmembrane region" description="Helical" evidence="2">
    <location>
        <begin position="40"/>
        <end position="61"/>
    </location>
</feature>
<gene>
    <name evidence="3" type="ORF">Vau01_120590</name>
</gene>
<evidence type="ECO:0000256" key="1">
    <source>
        <dbReference type="SAM" id="MobiDB-lite"/>
    </source>
</evidence>
<accession>A0A8J4E7T6</accession>
<organism evidence="3 4">
    <name type="scientific">Virgisporangium aurantiacum</name>
    <dbReference type="NCBI Taxonomy" id="175570"/>
    <lineage>
        <taxon>Bacteria</taxon>
        <taxon>Bacillati</taxon>
        <taxon>Actinomycetota</taxon>
        <taxon>Actinomycetes</taxon>
        <taxon>Micromonosporales</taxon>
        <taxon>Micromonosporaceae</taxon>
        <taxon>Virgisporangium</taxon>
    </lineage>
</organism>
<keyword evidence="2" id="KW-0472">Membrane</keyword>
<dbReference type="EMBL" id="BOPG01000120">
    <property type="protein sequence ID" value="GIJ64543.1"/>
    <property type="molecule type" value="Genomic_DNA"/>
</dbReference>